<keyword evidence="5" id="KW-1185">Reference proteome</keyword>
<dbReference type="RefSeq" id="WP_211421355.1">
    <property type="nucleotide sequence ID" value="NZ_CP072642.1"/>
</dbReference>
<keyword evidence="2" id="KW-0964">Secreted</keyword>
<sequence>MRVAAKSTPSVNPASTTSIPHKLDLRSAVAQPSASTPVSFGKLNDLQALGQNLKAHLAQATGQQVTGQPSTAVATSGFSREATVTRVNGQVVIDTGAGDDQIRVTQDARTGDVTVSVNGESRTFTGNDRNNLVIRAGAGNDVIQVDPGVTVNLRLFGGDGDDVITGGSGHDRIDGGAGNDRINGGAGNDYIYGGDGNDTLQGGDGNDTIYGGRGNDLIYGNAGNDYLEGGEGNDTIYGGEGNDVISGGLGDDRLFGGAGDDAIYAGQGKDDISGGSGSNKLYVQAEDTVRTAPRGSRNQVVTVELTGNPGGLGVIVRGSDEFRQRVMDDLEMLRSSPAGRQMLASFDAARQRDRVTVTIEEITEDNGFASRSRGSNPFLDPATGRRGTPTNATIGYNPTFAPTFEFADGTAAYTPPSVVLYHEMAHAYDYTHGTLRPGTYQGVDTADRGRVPNLERVAVGVPLDHDNDPRTPEQLDNANHPYALTENGIREEMNLQLRRSYMLARLSGF</sequence>
<dbReference type="PANTHER" id="PTHR38340">
    <property type="entry name" value="S-LAYER PROTEIN"/>
    <property type="match status" value="1"/>
</dbReference>
<dbReference type="InterPro" id="IPR001343">
    <property type="entry name" value="Hemolysn_Ca-bd"/>
</dbReference>
<reference evidence="4 5" key="1">
    <citation type="submission" date="2021-03" db="EMBL/GenBank/DDBJ databases">
        <title>Genomic and phenotypic characterization of Chloracidobacterium isolates provides evidence for multiple species.</title>
        <authorList>
            <person name="Saini M.K."/>
            <person name="Costas A.M.G."/>
            <person name="Tank M."/>
            <person name="Bryant D.A."/>
        </authorList>
    </citation>
    <scope>NUCLEOTIDE SEQUENCE [LARGE SCALE GENOMIC DNA]</scope>
    <source>
        <strain evidence="4 5">N</strain>
    </source>
</reference>
<dbReference type="EMBL" id="CP072642">
    <property type="protein sequence ID" value="QUV92923.1"/>
    <property type="molecule type" value="Genomic_DNA"/>
</dbReference>
<dbReference type="SUPFAM" id="SSF51120">
    <property type="entry name" value="beta-Roll"/>
    <property type="match status" value="1"/>
</dbReference>
<dbReference type="Proteomes" id="UP000677668">
    <property type="component" value="Chromosome 1"/>
</dbReference>
<gene>
    <name evidence="4" type="ORF">J8C05_05895</name>
</gene>
<dbReference type="Pfam" id="PF14891">
    <property type="entry name" value="Peptidase_M91"/>
    <property type="match status" value="1"/>
</dbReference>
<evidence type="ECO:0000313" key="4">
    <source>
        <dbReference type="EMBL" id="QUV92923.1"/>
    </source>
</evidence>
<comment type="subcellular location">
    <subcellularLocation>
        <location evidence="1">Secreted</location>
    </subcellularLocation>
</comment>
<dbReference type="InterPro" id="IPR028208">
    <property type="entry name" value="Effector_pro_NleD-like"/>
</dbReference>
<protein>
    <submittedName>
        <fullName evidence="4">Alkaline phosphatase</fullName>
    </submittedName>
</protein>
<organism evidence="4 5">
    <name type="scientific">Chloracidobacterium sp. N</name>
    <dbReference type="NCBI Taxonomy" id="2821540"/>
    <lineage>
        <taxon>Bacteria</taxon>
        <taxon>Pseudomonadati</taxon>
        <taxon>Acidobacteriota</taxon>
        <taxon>Terriglobia</taxon>
        <taxon>Terriglobales</taxon>
        <taxon>Acidobacteriaceae</taxon>
        <taxon>Chloracidobacterium</taxon>
        <taxon>Chloracidobacterium aggregatum</taxon>
    </lineage>
</organism>
<evidence type="ECO:0000256" key="1">
    <source>
        <dbReference type="ARBA" id="ARBA00004613"/>
    </source>
</evidence>
<name>A0ABX8AW66_9BACT</name>
<feature type="region of interest" description="Disordered" evidence="3">
    <location>
        <begin position="367"/>
        <end position="394"/>
    </location>
</feature>
<proteinExistence type="predicted"/>
<dbReference type="Gene3D" id="2.150.10.10">
    <property type="entry name" value="Serralysin-like metalloprotease, C-terminal"/>
    <property type="match status" value="2"/>
</dbReference>
<evidence type="ECO:0000256" key="2">
    <source>
        <dbReference type="ARBA" id="ARBA00022525"/>
    </source>
</evidence>
<dbReference type="InterPro" id="IPR018511">
    <property type="entry name" value="Hemolysin-typ_Ca-bd_CS"/>
</dbReference>
<dbReference type="PROSITE" id="PS00330">
    <property type="entry name" value="HEMOLYSIN_CALCIUM"/>
    <property type="match status" value="3"/>
</dbReference>
<dbReference type="PRINTS" id="PR00313">
    <property type="entry name" value="CABNDNGRPT"/>
</dbReference>
<dbReference type="PANTHER" id="PTHR38340:SF1">
    <property type="entry name" value="S-LAYER PROTEIN"/>
    <property type="match status" value="1"/>
</dbReference>
<accession>A0ABX8AW66</accession>
<dbReference type="InterPro" id="IPR050557">
    <property type="entry name" value="RTX_toxin/Mannuronan_C5-epim"/>
</dbReference>
<evidence type="ECO:0000313" key="5">
    <source>
        <dbReference type="Proteomes" id="UP000677668"/>
    </source>
</evidence>
<evidence type="ECO:0000256" key="3">
    <source>
        <dbReference type="SAM" id="MobiDB-lite"/>
    </source>
</evidence>
<dbReference type="InterPro" id="IPR011049">
    <property type="entry name" value="Serralysin-like_metalloprot_C"/>
</dbReference>
<dbReference type="Pfam" id="PF00353">
    <property type="entry name" value="HemolysinCabind"/>
    <property type="match status" value="4"/>
</dbReference>